<proteinExistence type="predicted"/>
<protein>
    <submittedName>
        <fullName evidence="1">Uncharacterized protein</fullName>
    </submittedName>
</protein>
<evidence type="ECO:0000313" key="1">
    <source>
        <dbReference type="EMBL" id="MBB6392848.1"/>
    </source>
</evidence>
<evidence type="ECO:0000313" key="2">
    <source>
        <dbReference type="Proteomes" id="UP000537775"/>
    </source>
</evidence>
<sequence>MSRTNPANEYEALAYVIERLVTRFPGVDEDEITVMAAEELESFDAARLRDYIPLLIEHGVRQRIQVHLAA</sequence>
<dbReference type="AlphaFoldDB" id="A0A7X0FSD2"/>
<dbReference type="Gene3D" id="1.10.8.1060">
    <property type="entry name" value="Corynebacterium glutamicum thioredoxin-dependent arsenate reductase, N-terminal domain"/>
    <property type="match status" value="1"/>
</dbReference>
<reference evidence="1 2" key="1">
    <citation type="submission" date="2020-08" db="EMBL/GenBank/DDBJ databases">
        <title>Sequencing the genomes of 1000 actinobacteria strains.</title>
        <authorList>
            <person name="Klenk H.-P."/>
        </authorList>
    </citation>
    <scope>NUCLEOTIDE SEQUENCE [LARGE SCALE GENOMIC DNA]</scope>
    <source>
        <strain evidence="1 2">DSM 12511</strain>
    </source>
</reference>
<dbReference type="Proteomes" id="UP000537775">
    <property type="component" value="Unassembled WGS sequence"/>
</dbReference>
<keyword evidence="2" id="KW-1185">Reference proteome</keyword>
<comment type="caution">
    <text evidence="1">The sequence shown here is derived from an EMBL/GenBank/DDBJ whole genome shotgun (WGS) entry which is preliminary data.</text>
</comment>
<name>A0A7X0FSD2_9MICO</name>
<organism evidence="1 2">
    <name type="scientific">Microbacterium thalassium</name>
    <dbReference type="NCBI Taxonomy" id="362649"/>
    <lineage>
        <taxon>Bacteria</taxon>
        <taxon>Bacillati</taxon>
        <taxon>Actinomycetota</taxon>
        <taxon>Actinomycetes</taxon>
        <taxon>Micrococcales</taxon>
        <taxon>Microbacteriaceae</taxon>
        <taxon>Microbacterium</taxon>
    </lineage>
</organism>
<accession>A0A7X0FSD2</accession>
<gene>
    <name evidence="1" type="ORF">HD594_003161</name>
</gene>
<dbReference type="EMBL" id="JACHML010000001">
    <property type="protein sequence ID" value="MBB6392848.1"/>
    <property type="molecule type" value="Genomic_DNA"/>
</dbReference>
<dbReference type="NCBIfam" id="NF046112">
    <property type="entry name" value="MSMEG_6209_Nter"/>
    <property type="match status" value="1"/>
</dbReference>
<dbReference type="RefSeq" id="WP_184751958.1">
    <property type="nucleotide sequence ID" value="NZ_BAAAJR010000001.1"/>
</dbReference>